<comment type="caution">
    <text evidence="1">The sequence shown here is derived from an EMBL/GenBank/DDBJ whole genome shotgun (WGS) entry which is preliminary data.</text>
</comment>
<evidence type="ECO:0000313" key="2">
    <source>
        <dbReference type="Proteomes" id="UP000553034"/>
    </source>
</evidence>
<name>A0A840EJQ9_9FLAO</name>
<evidence type="ECO:0000313" key="1">
    <source>
        <dbReference type="EMBL" id="MBB4119632.1"/>
    </source>
</evidence>
<protein>
    <submittedName>
        <fullName evidence="1">Uncharacterized protein</fullName>
    </submittedName>
</protein>
<dbReference type="RefSeq" id="WP_183477976.1">
    <property type="nucleotide sequence ID" value="NZ_JACIFO010000007.1"/>
</dbReference>
<sequence>MKKLSNRYIILSFFLSLGLNSCDNRTQKKFFDKIVYDTYHSNYEGIITNKYIDKYNHARPVVVLEEQIFGKKQMDFMFESSDLFDFFKVGDTIIKKNKSLTINIKRKNIDTIIKFNFSNVKGNEKFYSENQYLTQD</sequence>
<dbReference type="AlphaFoldDB" id="A0A840EJQ9"/>
<keyword evidence="2" id="KW-1185">Reference proteome</keyword>
<gene>
    <name evidence="1" type="ORF">GGR32_001934</name>
</gene>
<accession>A0A840EJQ9</accession>
<reference evidence="1 2" key="1">
    <citation type="submission" date="2020-08" db="EMBL/GenBank/DDBJ databases">
        <title>Genomic Encyclopedia of Type Strains, Phase IV (KMG-IV): sequencing the most valuable type-strain genomes for metagenomic binning, comparative biology and taxonomic classification.</title>
        <authorList>
            <person name="Goeker M."/>
        </authorList>
    </citation>
    <scope>NUCLEOTIDE SEQUENCE [LARGE SCALE GENOMIC DNA]</scope>
    <source>
        <strain evidence="1 2">DSM 29568</strain>
    </source>
</reference>
<dbReference type="Proteomes" id="UP000553034">
    <property type="component" value="Unassembled WGS sequence"/>
</dbReference>
<organism evidence="1 2">
    <name type="scientific">Mesonia hippocampi</name>
    <dbReference type="NCBI Taxonomy" id="1628250"/>
    <lineage>
        <taxon>Bacteria</taxon>
        <taxon>Pseudomonadati</taxon>
        <taxon>Bacteroidota</taxon>
        <taxon>Flavobacteriia</taxon>
        <taxon>Flavobacteriales</taxon>
        <taxon>Flavobacteriaceae</taxon>
        <taxon>Mesonia</taxon>
    </lineage>
</organism>
<dbReference type="EMBL" id="JACIFO010000007">
    <property type="protein sequence ID" value="MBB4119632.1"/>
    <property type="molecule type" value="Genomic_DNA"/>
</dbReference>
<proteinExistence type="predicted"/>